<keyword evidence="3" id="KW-1185">Reference proteome</keyword>
<name>A0A163BI84_9FLAO</name>
<reference evidence="2 3" key="1">
    <citation type="submission" date="2016-01" db="EMBL/GenBank/DDBJ databases">
        <title>The draft genome sequence of Aquimarina sp. RZW4-3-2.</title>
        <authorList>
            <person name="Wang Y."/>
        </authorList>
    </citation>
    <scope>NUCLEOTIDE SEQUENCE [LARGE SCALE GENOMIC DNA]</scope>
    <source>
        <strain evidence="2 3">RZW4-3-2</strain>
    </source>
</reference>
<keyword evidence="1" id="KW-0732">Signal</keyword>
<dbReference type="OrthoDB" id="9808753at2"/>
<evidence type="ECO:0000313" key="3">
    <source>
        <dbReference type="Proteomes" id="UP000076715"/>
    </source>
</evidence>
<feature type="signal peptide" evidence="1">
    <location>
        <begin position="1"/>
        <end position="19"/>
    </location>
</feature>
<sequence>MKKVILVIIVFTIVLTAKAQDETVNGILTINKNISQPQKPYSLLKLKTNNGVYDGNNGPAIEFATNIGLGKIAGVDERSNNSSTYQGGLVFKTRLHTQGNDSGFYERMRITSNGNIGIGTNNPNVLLELSKSEDLGNAAMLKLKNQGAVFKKNSGPSIEFSTNIGLAKILGVDERSNNSSTYQGGLVFKTRLHNQGNDSGFYERMRIIANGNVGIGTATPDARLTVKGKIHAEEVKIDLSVPAPDYVFKKEYELLTIDEVQQHIKEKGHLPNIPSAEVMENNGIELGAMNMKLLEKIEELTLYTIAQEKEIKTLKEQQQNTALTQRVKDLEKIIENLLNTSTNEE</sequence>
<dbReference type="RefSeq" id="WP_066312300.1">
    <property type="nucleotide sequence ID" value="NZ_LQRT01000005.1"/>
</dbReference>
<accession>A0A163BI84</accession>
<dbReference type="AlphaFoldDB" id="A0A163BI84"/>
<dbReference type="Proteomes" id="UP000076715">
    <property type="component" value="Unassembled WGS sequence"/>
</dbReference>
<dbReference type="STRING" id="1642818.AWE51_22265"/>
<proteinExistence type="predicted"/>
<feature type="chain" id="PRO_5007841915" description="Peptidase S74 domain-containing protein" evidence="1">
    <location>
        <begin position="20"/>
        <end position="345"/>
    </location>
</feature>
<organism evidence="2 3">
    <name type="scientific">Aquimarina aggregata</name>
    <dbReference type="NCBI Taxonomy" id="1642818"/>
    <lineage>
        <taxon>Bacteria</taxon>
        <taxon>Pseudomonadati</taxon>
        <taxon>Bacteroidota</taxon>
        <taxon>Flavobacteriia</taxon>
        <taxon>Flavobacteriales</taxon>
        <taxon>Flavobacteriaceae</taxon>
        <taxon>Aquimarina</taxon>
    </lineage>
</organism>
<dbReference type="EMBL" id="LQRT01000005">
    <property type="protein sequence ID" value="KZS41430.1"/>
    <property type="molecule type" value="Genomic_DNA"/>
</dbReference>
<comment type="caution">
    <text evidence="2">The sequence shown here is derived from an EMBL/GenBank/DDBJ whole genome shotgun (WGS) entry which is preliminary data.</text>
</comment>
<evidence type="ECO:0000256" key="1">
    <source>
        <dbReference type="SAM" id="SignalP"/>
    </source>
</evidence>
<gene>
    <name evidence="2" type="ORF">AWE51_22265</name>
</gene>
<evidence type="ECO:0008006" key="4">
    <source>
        <dbReference type="Google" id="ProtNLM"/>
    </source>
</evidence>
<protein>
    <recommendedName>
        <fullName evidence="4">Peptidase S74 domain-containing protein</fullName>
    </recommendedName>
</protein>
<evidence type="ECO:0000313" key="2">
    <source>
        <dbReference type="EMBL" id="KZS41430.1"/>
    </source>
</evidence>